<evidence type="ECO:0000256" key="5">
    <source>
        <dbReference type="ARBA" id="ARBA00022846"/>
    </source>
</evidence>
<dbReference type="Proteomes" id="UP000695000">
    <property type="component" value="Unplaced"/>
</dbReference>
<dbReference type="PANTHER" id="PTHR21648:SF0">
    <property type="entry name" value="RADIAL SPOKE HEAD PROTEIN 3 HOMOLOG"/>
    <property type="match status" value="1"/>
</dbReference>
<keyword evidence="8" id="KW-0966">Cell projection</keyword>
<evidence type="ECO:0000313" key="11">
    <source>
        <dbReference type="RefSeq" id="XP_017785255.1"/>
    </source>
</evidence>
<keyword evidence="10" id="KW-1185">Reference proteome</keyword>
<evidence type="ECO:0000313" key="10">
    <source>
        <dbReference type="Proteomes" id="UP000695000"/>
    </source>
</evidence>
<keyword evidence="6" id="KW-0969">Cilium</keyword>
<dbReference type="GeneID" id="108568587"/>
<comment type="subcellular location">
    <subcellularLocation>
        <location evidence="1">Cytoplasm</location>
        <location evidence="1">Cytoskeleton</location>
        <location evidence="1">Flagellum axoneme</location>
    </subcellularLocation>
</comment>
<keyword evidence="4" id="KW-0597">Phosphoprotein</keyword>
<accession>A0ABM1NEK5</accession>
<evidence type="ECO:0000256" key="9">
    <source>
        <dbReference type="SAM" id="MobiDB-lite"/>
    </source>
</evidence>
<dbReference type="PANTHER" id="PTHR21648">
    <property type="entry name" value="FLAGELLAR RADIAL SPOKE PROTEIN 3"/>
    <property type="match status" value="1"/>
</dbReference>
<evidence type="ECO:0000256" key="2">
    <source>
        <dbReference type="ARBA" id="ARBA00006737"/>
    </source>
</evidence>
<keyword evidence="3" id="KW-0963">Cytoplasm</keyword>
<gene>
    <name evidence="11" type="primary">LOC108568587</name>
</gene>
<dbReference type="RefSeq" id="XP_017785255.1">
    <property type="nucleotide sequence ID" value="XM_017929766.1"/>
</dbReference>
<name>A0ABM1NEK5_NICVS</name>
<evidence type="ECO:0000256" key="3">
    <source>
        <dbReference type="ARBA" id="ARBA00022490"/>
    </source>
</evidence>
<evidence type="ECO:0000256" key="6">
    <source>
        <dbReference type="ARBA" id="ARBA00023069"/>
    </source>
</evidence>
<dbReference type="Pfam" id="PF06098">
    <property type="entry name" value="Radial_spoke_3"/>
    <property type="match status" value="1"/>
</dbReference>
<feature type="region of interest" description="Disordered" evidence="9">
    <location>
        <begin position="317"/>
        <end position="339"/>
    </location>
</feature>
<keyword evidence="5" id="KW-0282">Flagellum</keyword>
<organism evidence="10 11">
    <name type="scientific">Nicrophorus vespilloides</name>
    <name type="common">Boreal carrion beetle</name>
    <dbReference type="NCBI Taxonomy" id="110193"/>
    <lineage>
        <taxon>Eukaryota</taxon>
        <taxon>Metazoa</taxon>
        <taxon>Ecdysozoa</taxon>
        <taxon>Arthropoda</taxon>
        <taxon>Hexapoda</taxon>
        <taxon>Insecta</taxon>
        <taxon>Pterygota</taxon>
        <taxon>Neoptera</taxon>
        <taxon>Endopterygota</taxon>
        <taxon>Coleoptera</taxon>
        <taxon>Polyphaga</taxon>
        <taxon>Staphyliniformia</taxon>
        <taxon>Silphidae</taxon>
        <taxon>Nicrophorinae</taxon>
        <taxon>Nicrophorus</taxon>
    </lineage>
</organism>
<comment type="similarity">
    <text evidence="2">Belongs to the flagellar radial spoke RSP3 family.</text>
</comment>
<evidence type="ECO:0000256" key="7">
    <source>
        <dbReference type="ARBA" id="ARBA00023212"/>
    </source>
</evidence>
<dbReference type="InterPro" id="IPR009290">
    <property type="entry name" value="Radial_spoke_3"/>
</dbReference>
<sequence length="606" mass="69122">MTEVSMPAPVVTEPSEPEPEDVAFKVLNNDDLPMTIIGESLLKPFGNNQKVRPNGIVYPTRRITNNSLEDNKQKPFAKSNGCLIADNSTINLKKNHSNSHGQLNNCKIRIEDLQNHGLDKNFTKSLDAKLRKLQRDEKQSVVKKNDISKPRFVTTVRKGEFLEPPPELATLLGIKLEEEPRKEEKKLYAYASHPRVLDRSPSKTGHKARCEAAAKAAATVASAVVQEDHIITKRDVNSNSVPKHLGDAPLPYANLMFERRVVRGSNFAQQPMSTQRWNPNFAYARLLSRDLWGEGESAAARAAEARRRAMARKKAQTQQLRGAQLRLGSPPPVKGRRHEPVQTDKYLEELWEHPIMEDVTTQTDLFLDRPISPYYVPAKTGADVETQIYPGDLFDFDMEVQPILEVLVGKTIEQALIEVLEEEELAALREQQRRFMEKHAAELAESERLQELEKRLQYEKERRLAEYEEGMRVQKDLEERIAGAVLMQGYMADLLPSVLEGLEDEGFLTDNIKQNVDESFIPWLMKEVTSELQEMVSSRDVLTDIVREILENRAEIYRALNAEKDTSDEEGPTQDIQLIEHMKLRDEIKQGQNDNEEIAKYMDKLI</sequence>
<evidence type="ECO:0000256" key="4">
    <source>
        <dbReference type="ARBA" id="ARBA00022553"/>
    </source>
</evidence>
<evidence type="ECO:0000256" key="8">
    <source>
        <dbReference type="ARBA" id="ARBA00023273"/>
    </source>
</evidence>
<evidence type="ECO:0000256" key="1">
    <source>
        <dbReference type="ARBA" id="ARBA00004611"/>
    </source>
</evidence>
<protein>
    <submittedName>
        <fullName evidence="11">Radial spoke head protein 3 homolog isoform X1</fullName>
    </submittedName>
</protein>
<reference evidence="11" key="1">
    <citation type="submission" date="2025-08" db="UniProtKB">
        <authorList>
            <consortium name="RefSeq"/>
        </authorList>
    </citation>
    <scope>IDENTIFICATION</scope>
    <source>
        <tissue evidence="11">Whole Larva</tissue>
    </source>
</reference>
<proteinExistence type="inferred from homology"/>
<keyword evidence="7" id="KW-0206">Cytoskeleton</keyword>